<dbReference type="InterPro" id="IPR001932">
    <property type="entry name" value="PPM-type_phosphatase-like_dom"/>
</dbReference>
<dbReference type="GO" id="GO:0016791">
    <property type="term" value="F:phosphatase activity"/>
    <property type="evidence" value="ECO:0007669"/>
    <property type="project" value="TreeGrafter"/>
</dbReference>
<dbReference type="GO" id="GO:0016020">
    <property type="term" value="C:membrane"/>
    <property type="evidence" value="ECO:0007669"/>
    <property type="project" value="InterPro"/>
</dbReference>
<dbReference type="PROSITE" id="PS50885">
    <property type="entry name" value="HAMP"/>
    <property type="match status" value="1"/>
</dbReference>
<dbReference type="InterPro" id="IPR003660">
    <property type="entry name" value="HAMP_dom"/>
</dbReference>
<evidence type="ECO:0000259" key="4">
    <source>
        <dbReference type="PROSITE" id="PS50885"/>
    </source>
</evidence>
<keyword evidence="3" id="KW-0472">Membrane</keyword>
<protein>
    <submittedName>
        <fullName evidence="5">Protein serine/threonine phosphatase</fullName>
    </submittedName>
</protein>
<dbReference type="Pfam" id="PF07228">
    <property type="entry name" value="SpoIIE"/>
    <property type="match status" value="1"/>
</dbReference>
<sequence length="679" mass="74882">MLGLDKKLRTKSLLALGVACLIALGPSLWIGWEMVERGREHFGQAYAVNFTLLNAQRIENPVTKEIALAKRFADSVLLRQWLHTPNATRANALFFEEAKGFREDFRGENYFVINDETLAYYYNGEDKSYSESPRYHLQPKSSDDLWYFNTMKTVNSTILNVNVDTHLQKTQVWIDAIVWDQDRKIGMAGTGMELTGFLKDFLSPDEPGVTPMIVDERGVVQAHPNPDLISLGSAANASKTNIKLQALLANGGDALNRAMDNARSDPGSVQTLWAELDNTRQLVALTWLPELEWHVVSAVDLHAAQVLSTQWVAAGIAGVAGLFGAMLLVFGYGMDKLVLRPLNKLHHSATVLAEGDYDVSLPPATGDEIGDLTRAFGVMIEQVKSHTRELEARVRERTSELKEKSVLLERAKEQAESAHAAKAQALHNILESIQYAQTIQQASLTTEEQLRGLVSDCFTIWQPKDVISGDIIWSKTFDDGFALAVADCTGHGVPGGIMTMAAVSALDRVVSPSGVADSQRVLQGVSRVVQEMLANHATERSSEDGLDMGLCVYSRSTQTLYFTGSRISLFYDDGDGIREVKGDRESLGYPSSDPMYPFQTHAMKALPATRFYLTTDGLIDQVGEETGLPLGKRRLTAQLQRMEGLSFVEQRQAVLDMLAAFQGGECQRDDITVVGFQLS</sequence>
<feature type="transmembrane region" description="Helical" evidence="3">
    <location>
        <begin position="12"/>
        <end position="32"/>
    </location>
</feature>
<dbReference type="OrthoDB" id="5496380at2"/>
<evidence type="ECO:0000256" key="2">
    <source>
        <dbReference type="SAM" id="Coils"/>
    </source>
</evidence>
<name>C8X5E2_DESRD</name>
<dbReference type="EMBL" id="CP001734">
    <property type="protein sequence ID" value="ACV69639.1"/>
    <property type="molecule type" value="Genomic_DNA"/>
</dbReference>
<dbReference type="HOGENOM" id="CLU_026432_0_0_7"/>
<dbReference type="eggNOG" id="COG2208">
    <property type="taxonomic scope" value="Bacteria"/>
</dbReference>
<reference evidence="6" key="1">
    <citation type="submission" date="2009-09" db="EMBL/GenBank/DDBJ databases">
        <title>The complete chromosome of Desulfohalobium retbaense DSM 5692.</title>
        <authorList>
            <consortium name="US DOE Joint Genome Institute (JGI-PGF)"/>
            <person name="Lucas S."/>
            <person name="Copeland A."/>
            <person name="Lapidus A."/>
            <person name="Glavina del Rio T."/>
            <person name="Dalin E."/>
            <person name="Tice H."/>
            <person name="Bruce D."/>
            <person name="Goodwin L."/>
            <person name="Pitluck S."/>
            <person name="Kyrpides N."/>
            <person name="Mavromatis K."/>
            <person name="Ivanova N."/>
            <person name="Mikhailova N."/>
            <person name="Munk A.C."/>
            <person name="Brettin T."/>
            <person name="Detter J.C."/>
            <person name="Han C."/>
            <person name="Tapia R."/>
            <person name="Larimer F."/>
            <person name="Land M."/>
            <person name="Hauser L."/>
            <person name="Markowitz V."/>
            <person name="Cheng J.-F."/>
            <person name="Hugenholtz P."/>
            <person name="Woyke T."/>
            <person name="Wu D."/>
            <person name="Spring S."/>
            <person name="Klenk H.-P."/>
            <person name="Eisen J.A."/>
        </authorList>
    </citation>
    <scope>NUCLEOTIDE SEQUENCE [LARGE SCALE GENOMIC DNA]</scope>
    <source>
        <strain evidence="6">DSM 5692</strain>
    </source>
</reference>
<dbReference type="Pfam" id="PF00672">
    <property type="entry name" value="HAMP"/>
    <property type="match status" value="1"/>
</dbReference>
<proteinExistence type="predicted"/>
<dbReference type="SMART" id="SM00304">
    <property type="entry name" value="HAMP"/>
    <property type="match status" value="1"/>
</dbReference>
<feature type="domain" description="HAMP" evidence="4">
    <location>
        <begin position="336"/>
        <end position="388"/>
    </location>
</feature>
<dbReference type="KEGG" id="drt:Dret_2356"/>
<dbReference type="SUPFAM" id="SSF158472">
    <property type="entry name" value="HAMP domain-like"/>
    <property type="match status" value="1"/>
</dbReference>
<dbReference type="Proteomes" id="UP000001052">
    <property type="component" value="Chromosome"/>
</dbReference>
<keyword evidence="1" id="KW-0378">Hydrolase</keyword>
<evidence type="ECO:0000313" key="6">
    <source>
        <dbReference type="Proteomes" id="UP000001052"/>
    </source>
</evidence>
<dbReference type="CDD" id="cd06225">
    <property type="entry name" value="HAMP"/>
    <property type="match status" value="1"/>
</dbReference>
<dbReference type="Gene3D" id="3.60.40.10">
    <property type="entry name" value="PPM-type phosphatase domain"/>
    <property type="match status" value="1"/>
</dbReference>
<dbReference type="GO" id="GO:0007165">
    <property type="term" value="P:signal transduction"/>
    <property type="evidence" value="ECO:0007669"/>
    <property type="project" value="InterPro"/>
</dbReference>
<organism evidence="5 6">
    <name type="scientific">Desulfohalobium retbaense (strain ATCC 49708 / DSM 5692 / JCM 16813 / HR100)</name>
    <dbReference type="NCBI Taxonomy" id="485915"/>
    <lineage>
        <taxon>Bacteria</taxon>
        <taxon>Pseudomonadati</taxon>
        <taxon>Thermodesulfobacteriota</taxon>
        <taxon>Desulfovibrionia</taxon>
        <taxon>Desulfovibrionales</taxon>
        <taxon>Desulfohalobiaceae</taxon>
        <taxon>Desulfohalobium</taxon>
    </lineage>
</organism>
<reference evidence="5 6" key="2">
    <citation type="journal article" date="2010" name="Stand. Genomic Sci.">
        <title>Complete genome sequence of Desulfohalobium retbaense type strain (HR(100)).</title>
        <authorList>
            <person name="Spring S."/>
            <person name="Nolan M."/>
            <person name="Lapidus A."/>
            <person name="Glavina Del Rio T."/>
            <person name="Copeland A."/>
            <person name="Tice H."/>
            <person name="Cheng J.F."/>
            <person name="Lucas S."/>
            <person name="Land M."/>
            <person name="Chen F."/>
            <person name="Bruce D."/>
            <person name="Goodwin L."/>
            <person name="Pitluck S."/>
            <person name="Ivanova N."/>
            <person name="Mavromatis K."/>
            <person name="Mikhailova N."/>
            <person name="Pati A."/>
            <person name="Chen A."/>
            <person name="Palaniappan K."/>
            <person name="Hauser L."/>
            <person name="Chang Y.J."/>
            <person name="Jeffries C.D."/>
            <person name="Munk C."/>
            <person name="Kiss H."/>
            <person name="Chain P."/>
            <person name="Han C."/>
            <person name="Brettin T."/>
            <person name="Detter J.C."/>
            <person name="Schuler E."/>
            <person name="Goker M."/>
            <person name="Rohde M."/>
            <person name="Bristow J."/>
            <person name="Eisen J.A."/>
            <person name="Markowitz V."/>
            <person name="Hugenholtz P."/>
            <person name="Kyrpides N.C."/>
            <person name="Klenk H.P."/>
        </authorList>
    </citation>
    <scope>NUCLEOTIDE SEQUENCE [LARGE SCALE GENOMIC DNA]</scope>
    <source>
        <strain evidence="5 6">DSM 5692</strain>
    </source>
</reference>
<accession>C8X5E2</accession>
<dbReference type="eggNOG" id="COG2770">
    <property type="taxonomic scope" value="Bacteria"/>
</dbReference>
<keyword evidence="6" id="KW-1185">Reference proteome</keyword>
<feature type="transmembrane region" description="Helical" evidence="3">
    <location>
        <begin position="311"/>
        <end position="334"/>
    </location>
</feature>
<dbReference type="AlphaFoldDB" id="C8X5E2"/>
<keyword evidence="3" id="KW-0812">Transmembrane</keyword>
<dbReference type="STRING" id="485915.Dret_2356"/>
<dbReference type="SMART" id="SM00331">
    <property type="entry name" value="PP2C_SIG"/>
    <property type="match status" value="1"/>
</dbReference>
<dbReference type="RefSeq" id="WP_015752773.1">
    <property type="nucleotide sequence ID" value="NC_013223.1"/>
</dbReference>
<dbReference type="PANTHER" id="PTHR43156">
    <property type="entry name" value="STAGE II SPORULATION PROTEIN E-RELATED"/>
    <property type="match status" value="1"/>
</dbReference>
<keyword evidence="2" id="KW-0175">Coiled coil</keyword>
<gene>
    <name evidence="5" type="ordered locus">Dret_2356</name>
</gene>
<evidence type="ECO:0000313" key="5">
    <source>
        <dbReference type="EMBL" id="ACV69639.1"/>
    </source>
</evidence>
<feature type="coiled-coil region" evidence="2">
    <location>
        <begin position="398"/>
        <end position="428"/>
    </location>
</feature>
<keyword evidence="3" id="KW-1133">Transmembrane helix</keyword>
<evidence type="ECO:0000256" key="3">
    <source>
        <dbReference type="SAM" id="Phobius"/>
    </source>
</evidence>
<dbReference type="InterPro" id="IPR052016">
    <property type="entry name" value="Bact_Sigma-Reg"/>
</dbReference>
<dbReference type="Gene3D" id="6.10.340.10">
    <property type="match status" value="1"/>
</dbReference>
<evidence type="ECO:0000256" key="1">
    <source>
        <dbReference type="ARBA" id="ARBA00022801"/>
    </source>
</evidence>
<dbReference type="PANTHER" id="PTHR43156:SF9">
    <property type="entry name" value="HAMP DOMAIN-CONTAINING PROTEIN"/>
    <property type="match status" value="1"/>
</dbReference>
<dbReference type="InterPro" id="IPR036457">
    <property type="entry name" value="PPM-type-like_dom_sf"/>
</dbReference>